<sequence>MQAKFNKSARVRLALRTAFAVAVASGSIAAPGFAEAKSRSRAERDEDQAHKKLEVQLAATEQEVFEAPQDTDKRARLAQSYLSAGRFVSAATTFEDAVALGDTAPSTALGMVLAYIGSGRNTEAVALLGQWRESLPPGDFALALALAGQPGEAVTLLGESIRKGENTPKIRQNLAYAYALAGHLREARIVASQDVPADQLDVRVSEWALQASVGSQQSRVAALLGAPLRGDPGQPVQLALGEAAEPVSLAAQELATDQELPPMPRYAEAPVMEPQSAFADSASGHEAVVERAVEAVKPQTTLLAQASPISADHDPQFVSNPVVQSVAPARLARADVPVAASPAPRKAAKAKVAEATVGDYAVQLGSFASEEGARRAWNLFVRKDPSLKDRTLRITEAMVKGRRYWRVAAAGFGEGEARAKCSTVRGQGRGCLAYGEDRSLPGAAPVQSAAERLATR</sequence>
<feature type="chain" id="PRO_5045178303" evidence="1">
    <location>
        <begin position="30"/>
        <end position="456"/>
    </location>
</feature>
<reference evidence="3 4" key="1">
    <citation type="submission" date="2024-07" db="EMBL/GenBank/DDBJ databases">
        <title>Novosphingobium kalidii RD2P27.</title>
        <authorList>
            <person name="Sun J.-Q."/>
        </authorList>
    </citation>
    <scope>NUCLEOTIDE SEQUENCE [LARGE SCALE GENOMIC DNA]</scope>
    <source>
        <strain evidence="3 4">RD2P27</strain>
    </source>
</reference>
<dbReference type="Proteomes" id="UP001548713">
    <property type="component" value="Unassembled WGS sequence"/>
</dbReference>
<dbReference type="EMBL" id="JBEWLY010000013">
    <property type="protein sequence ID" value="MET1755559.1"/>
    <property type="molecule type" value="Genomic_DNA"/>
</dbReference>
<accession>A0ABV2D2L4</accession>
<protein>
    <submittedName>
        <fullName evidence="3">SPOR domain-containing protein</fullName>
    </submittedName>
</protein>
<evidence type="ECO:0000313" key="4">
    <source>
        <dbReference type="Proteomes" id="UP001548713"/>
    </source>
</evidence>
<organism evidence="3 4">
    <name type="scientific">Novosphingobium kalidii</name>
    <dbReference type="NCBI Taxonomy" id="3230299"/>
    <lineage>
        <taxon>Bacteria</taxon>
        <taxon>Pseudomonadati</taxon>
        <taxon>Pseudomonadota</taxon>
        <taxon>Alphaproteobacteria</taxon>
        <taxon>Sphingomonadales</taxon>
        <taxon>Sphingomonadaceae</taxon>
        <taxon>Novosphingobium</taxon>
    </lineage>
</organism>
<name>A0ABV2D2L4_9SPHN</name>
<evidence type="ECO:0000256" key="1">
    <source>
        <dbReference type="SAM" id="SignalP"/>
    </source>
</evidence>
<keyword evidence="4" id="KW-1185">Reference proteome</keyword>
<gene>
    <name evidence="3" type="ORF">ABVV53_08825</name>
</gene>
<evidence type="ECO:0000313" key="3">
    <source>
        <dbReference type="EMBL" id="MET1755559.1"/>
    </source>
</evidence>
<dbReference type="InterPro" id="IPR007730">
    <property type="entry name" value="SPOR-like_dom"/>
</dbReference>
<dbReference type="InterPro" id="IPR036680">
    <property type="entry name" value="SPOR-like_sf"/>
</dbReference>
<comment type="caution">
    <text evidence="3">The sequence shown here is derived from an EMBL/GenBank/DDBJ whole genome shotgun (WGS) entry which is preliminary data.</text>
</comment>
<dbReference type="InterPro" id="IPR011990">
    <property type="entry name" value="TPR-like_helical_dom_sf"/>
</dbReference>
<keyword evidence="1" id="KW-0732">Signal</keyword>
<dbReference type="Pfam" id="PF05036">
    <property type="entry name" value="SPOR"/>
    <property type="match status" value="1"/>
</dbReference>
<dbReference type="Gene3D" id="3.30.70.1070">
    <property type="entry name" value="Sporulation related repeat"/>
    <property type="match status" value="1"/>
</dbReference>
<dbReference type="SUPFAM" id="SSF48452">
    <property type="entry name" value="TPR-like"/>
    <property type="match status" value="1"/>
</dbReference>
<dbReference type="Gene3D" id="1.25.40.10">
    <property type="entry name" value="Tetratricopeptide repeat domain"/>
    <property type="match status" value="1"/>
</dbReference>
<feature type="signal peptide" evidence="1">
    <location>
        <begin position="1"/>
        <end position="29"/>
    </location>
</feature>
<proteinExistence type="predicted"/>
<feature type="domain" description="SPOR" evidence="2">
    <location>
        <begin position="358"/>
        <end position="431"/>
    </location>
</feature>
<dbReference type="RefSeq" id="WP_353984008.1">
    <property type="nucleotide sequence ID" value="NZ_JBEWLY010000013.1"/>
</dbReference>
<evidence type="ECO:0000259" key="2">
    <source>
        <dbReference type="Pfam" id="PF05036"/>
    </source>
</evidence>